<dbReference type="STRING" id="1324350.AOY20_09895"/>
<dbReference type="RefSeq" id="WP_054581701.1">
    <property type="nucleotide sequence ID" value="NZ_CP012808.1"/>
</dbReference>
<name>A0A0N9VR38_9GAMM</name>
<evidence type="ECO:0000313" key="2">
    <source>
        <dbReference type="EMBL" id="ALH95813.1"/>
    </source>
</evidence>
<keyword evidence="1" id="KW-0732">Signal</keyword>
<dbReference type="EMBL" id="CP012808">
    <property type="protein sequence ID" value="ALH95813.1"/>
    <property type="molecule type" value="Genomic_DNA"/>
</dbReference>
<dbReference type="Proteomes" id="UP000064939">
    <property type="component" value="Chromosome"/>
</dbReference>
<proteinExistence type="predicted"/>
<keyword evidence="3" id="KW-1185">Reference proteome</keyword>
<organism evidence="2 3">
    <name type="scientific">Acinetobacter equi</name>
    <dbReference type="NCBI Taxonomy" id="1324350"/>
    <lineage>
        <taxon>Bacteria</taxon>
        <taxon>Pseudomonadati</taxon>
        <taxon>Pseudomonadota</taxon>
        <taxon>Gammaproteobacteria</taxon>
        <taxon>Moraxellales</taxon>
        <taxon>Moraxellaceae</taxon>
        <taxon>Acinetobacter</taxon>
    </lineage>
</organism>
<feature type="chain" id="PRO_5006039532" evidence="1">
    <location>
        <begin position="24"/>
        <end position="116"/>
    </location>
</feature>
<gene>
    <name evidence="2" type="ORF">AOY20_09895</name>
</gene>
<protein>
    <submittedName>
        <fullName evidence="2">Uncharacterized protein</fullName>
    </submittedName>
</protein>
<feature type="signal peptide" evidence="1">
    <location>
        <begin position="1"/>
        <end position="23"/>
    </location>
</feature>
<reference evidence="2 3" key="1">
    <citation type="journal article" date="2015" name="Int. J. Syst. Evol. Microbiol.">
        <title>Acinetobacter equi sp. nov. isolated from horse faeces.</title>
        <authorList>
            <person name="Poppel M.T."/>
            <person name="Skiebe E."/>
            <person name="Laue M."/>
            <person name="Bergmann H."/>
            <person name="Ebersberger I."/>
            <person name="Garn T."/>
            <person name="Fruth A."/>
            <person name="Baumgardt S."/>
            <person name="Busse H.J."/>
            <person name="Wilharm G."/>
        </authorList>
    </citation>
    <scope>NUCLEOTIDE SEQUENCE [LARGE SCALE GENOMIC DNA]</scope>
    <source>
        <strain evidence="2 3">114</strain>
    </source>
</reference>
<dbReference type="OrthoDB" id="6692658at2"/>
<dbReference type="AlphaFoldDB" id="A0A0N9VR38"/>
<evidence type="ECO:0000313" key="3">
    <source>
        <dbReference type="Proteomes" id="UP000064939"/>
    </source>
</evidence>
<sequence length="116" mass="12827">MKKHILSSIALACVFLAPLNLQANNAVDNFYTPDLYQKACQGKSVGAETNFRYKGVLWNGTCETQFFPTQKTEIFERFAKELNSVCKINPASKAINLKGIDFKGKCGLGYMAPAPK</sequence>
<accession>A0A0N9VR38</accession>
<dbReference type="KEGG" id="aei:AOY20_09895"/>
<evidence type="ECO:0000256" key="1">
    <source>
        <dbReference type="SAM" id="SignalP"/>
    </source>
</evidence>